<dbReference type="Proteomes" id="UP000646776">
    <property type="component" value="Unassembled WGS sequence"/>
</dbReference>
<proteinExistence type="predicted"/>
<organism evidence="1 2">
    <name type="scientific">Streptomyces phaeofaciens</name>
    <dbReference type="NCBI Taxonomy" id="68254"/>
    <lineage>
        <taxon>Bacteria</taxon>
        <taxon>Bacillati</taxon>
        <taxon>Actinomycetota</taxon>
        <taxon>Actinomycetes</taxon>
        <taxon>Kitasatosporales</taxon>
        <taxon>Streptomycetaceae</taxon>
        <taxon>Streptomyces</taxon>
    </lineage>
</organism>
<protein>
    <recommendedName>
        <fullName evidence="3">AG2 protein</fullName>
    </recommendedName>
</protein>
<reference evidence="1" key="1">
    <citation type="journal article" date="2014" name="Int. J. Syst. Evol. Microbiol.">
        <title>Complete genome sequence of Corynebacterium casei LMG S-19264T (=DSM 44701T), isolated from a smear-ripened cheese.</title>
        <authorList>
            <consortium name="US DOE Joint Genome Institute (JGI-PGF)"/>
            <person name="Walter F."/>
            <person name="Albersmeier A."/>
            <person name="Kalinowski J."/>
            <person name="Ruckert C."/>
        </authorList>
    </citation>
    <scope>NUCLEOTIDE SEQUENCE</scope>
    <source>
        <strain evidence="1">JCM 4125</strain>
    </source>
</reference>
<sequence length="763" mass="82946">MALTYTDLLEVDLGKLGTAVSDWKKSVDALRTAADNAAKGMRAKSDAARWAGANASVTREFVTKTTKEIADLHAEADSIHKVLLDGHTELVALQKNIRTAVQQDAPNLGIRVEDIGEGKVRCFFPHVRGDTDERTQDQLDARQELEDRINRTVAHASEIDASLARALAKSHGGDKHNAGHRSYESLDDAQAERAAELAKLGPEMNDKQYMELNSILRFNARDADFSTDFYQSLGGPKETLEFYGRMSLDGTVGDNKERLALSRQLQRNMGLALASATDPDNKSHLPASWSSEFRKLGTQPIQLEPGSPNSPYGYQVLGGLLRYGNYDARFINPIAEHVVQLHNKDPYRFMNNKPMLGGADLDYGFNPSGKTGAGYDPLTSVLEGLGHSPEAAKRFFTDPPTAYNEDGTVDKDGTVGFDSYFDELNKKDFTWAPDSLVHPGSDEAKHVRDMGPDALGHALESATTGAAWDADPPVLHRDEESWKIMDQVIDRYNATSADGPHEAIKDSLARMGAAYIDDLNYSTYNFGGSGDALGRGEIFGAAGDGREHRDFGETAARNFMMLVGRDEDGYQTLSAAQQVYTASGLTAHEDDKGSGLAFAHNASKVHGILDATRELEIRTEFKDDEDARNLELEKQGEWRKFGVSSSVAAVVGVGSVVVLGPAAGVVAATAVPLLMETAGESANTAYGNHTLQYLKDNEYNNDPEALAATQTVREIGERGAWVPVQNYGQTVGMSQDDMRELQPLIAGSYYDGRALVGDLEKVG</sequence>
<evidence type="ECO:0000313" key="2">
    <source>
        <dbReference type="Proteomes" id="UP000646776"/>
    </source>
</evidence>
<evidence type="ECO:0008006" key="3">
    <source>
        <dbReference type="Google" id="ProtNLM"/>
    </source>
</evidence>
<gene>
    <name evidence="1" type="ORF">GCM10010226_09790</name>
</gene>
<keyword evidence="2" id="KW-1185">Reference proteome</keyword>
<dbReference type="AlphaFoldDB" id="A0A918H3Z0"/>
<accession>A0A918H3Z0</accession>
<dbReference type="RefSeq" id="WP_189707880.1">
    <property type="nucleotide sequence ID" value="NZ_BMSA01000002.1"/>
</dbReference>
<evidence type="ECO:0000313" key="1">
    <source>
        <dbReference type="EMBL" id="GGT35706.1"/>
    </source>
</evidence>
<reference evidence="1" key="2">
    <citation type="submission" date="2020-09" db="EMBL/GenBank/DDBJ databases">
        <authorList>
            <person name="Sun Q."/>
            <person name="Ohkuma M."/>
        </authorList>
    </citation>
    <scope>NUCLEOTIDE SEQUENCE</scope>
    <source>
        <strain evidence="1">JCM 4125</strain>
    </source>
</reference>
<name>A0A918H3Z0_9ACTN</name>
<comment type="caution">
    <text evidence="1">The sequence shown here is derived from an EMBL/GenBank/DDBJ whole genome shotgun (WGS) entry which is preliminary data.</text>
</comment>
<dbReference type="EMBL" id="BMSA01000002">
    <property type="protein sequence ID" value="GGT35706.1"/>
    <property type="molecule type" value="Genomic_DNA"/>
</dbReference>